<dbReference type="HOGENOM" id="CLU_008983_0_0_1"/>
<protein>
    <recommendedName>
        <fullName evidence="10">Major facilitator superfamily (MFS) profile domain-containing protein</fullName>
    </recommendedName>
</protein>
<gene>
    <name evidence="8" type="ORF">A1Q1_06245</name>
</gene>
<accession>J5SES8</accession>
<evidence type="ECO:0000256" key="1">
    <source>
        <dbReference type="ARBA" id="ARBA00004141"/>
    </source>
</evidence>
<feature type="region of interest" description="Disordered" evidence="6">
    <location>
        <begin position="503"/>
        <end position="564"/>
    </location>
</feature>
<comment type="subcellular location">
    <subcellularLocation>
        <location evidence="1">Membrane</location>
        <topology evidence="1">Multi-pass membrane protein</topology>
    </subcellularLocation>
</comment>
<feature type="transmembrane region" description="Helical" evidence="7">
    <location>
        <begin position="825"/>
        <end position="843"/>
    </location>
</feature>
<feature type="transmembrane region" description="Helical" evidence="7">
    <location>
        <begin position="759"/>
        <end position="779"/>
    </location>
</feature>
<evidence type="ECO:0000256" key="2">
    <source>
        <dbReference type="ARBA" id="ARBA00022448"/>
    </source>
</evidence>
<feature type="compositionally biased region" description="Acidic residues" evidence="6">
    <location>
        <begin position="468"/>
        <end position="486"/>
    </location>
</feature>
<evidence type="ECO:0000256" key="7">
    <source>
        <dbReference type="SAM" id="Phobius"/>
    </source>
</evidence>
<dbReference type="EMBL" id="ALBS01000329">
    <property type="protein sequence ID" value="EJT45301.1"/>
    <property type="molecule type" value="Genomic_DNA"/>
</dbReference>
<feature type="region of interest" description="Disordered" evidence="6">
    <location>
        <begin position="315"/>
        <end position="344"/>
    </location>
</feature>
<keyword evidence="5 7" id="KW-0472">Membrane</keyword>
<keyword evidence="4 7" id="KW-1133">Transmembrane helix</keyword>
<evidence type="ECO:0000256" key="6">
    <source>
        <dbReference type="SAM" id="MobiDB-lite"/>
    </source>
</evidence>
<organism evidence="8 9">
    <name type="scientific">Trichosporon asahii var. asahii (strain ATCC 90039 / CBS 2479 / JCM 2466 / KCTC 7840 / NBRC 103889/ NCYC 2677 / UAMH 7654)</name>
    <name type="common">Yeast</name>
    <dbReference type="NCBI Taxonomy" id="1186058"/>
    <lineage>
        <taxon>Eukaryota</taxon>
        <taxon>Fungi</taxon>
        <taxon>Dikarya</taxon>
        <taxon>Basidiomycota</taxon>
        <taxon>Agaricomycotina</taxon>
        <taxon>Tremellomycetes</taxon>
        <taxon>Trichosporonales</taxon>
        <taxon>Trichosporonaceae</taxon>
        <taxon>Trichosporon</taxon>
    </lineage>
</organism>
<feature type="region of interest" description="Disordered" evidence="6">
    <location>
        <begin position="468"/>
        <end position="489"/>
    </location>
</feature>
<name>J5SES8_TRIAS</name>
<feature type="region of interest" description="Disordered" evidence="6">
    <location>
        <begin position="1"/>
        <end position="47"/>
    </location>
</feature>
<dbReference type="VEuPathDB" id="FungiDB:A1Q1_06245"/>
<feature type="transmembrane region" description="Helical" evidence="7">
    <location>
        <begin position="719"/>
        <end position="738"/>
    </location>
</feature>
<dbReference type="Gene3D" id="1.20.1250.20">
    <property type="entry name" value="MFS general substrate transporter like domains"/>
    <property type="match status" value="2"/>
</dbReference>
<dbReference type="RefSeq" id="XP_014176929.1">
    <property type="nucleotide sequence ID" value="XM_014321454.1"/>
</dbReference>
<evidence type="ECO:0000313" key="9">
    <source>
        <dbReference type="Proteomes" id="UP000002748"/>
    </source>
</evidence>
<dbReference type="PANTHER" id="PTHR23504">
    <property type="entry name" value="MAJOR FACILITATOR SUPERFAMILY DOMAIN-CONTAINING PROTEIN 10"/>
    <property type="match status" value="1"/>
</dbReference>
<evidence type="ECO:0000313" key="8">
    <source>
        <dbReference type="EMBL" id="EJT45301.1"/>
    </source>
</evidence>
<sequence>MASTSQPQDQTPTAPAPVRRVSALEVDDESPSPSPVKPTAQRSALGVGLSSGISSHLGTPINKMAQSRFSSYRPSMSSLRSGRIVSRRVSRAVDGEDEDGVKLPSLVPGIRAAYSTPLPMLPMVVLCIAMLSELLSANLSQPFMLKMVEAGKQKSSEMEAAVGLWTGELNQRDNFFTSLLWSSIADRHGRRAVLVASMTLPEAICVRLIQGIFGGAIGVFRGSIRDITDETNATRAYAILGFSWGLGGIIGGVFENPALNHPDMIIGKIALFQKMPYLLPTLLGGTVMFIGAFLACFLSWDGGVRGGSRIQLEVEKDEPLNTARPDTLSPSTATRPSAAPGSSAIRIQHRSSMHTPAEDPQTPYGRSALGRSALATSAGMHRDSMASLGTAYGYGGIRSKHPTLAARRAIEAARRASGGSALGDDGEGGHGNRNVSFATKLMLANEDNNFNINDLWLSAAVAQDTAVFDDDDEYDEDYEDGSDDEHDGERTANLIDIDDAGSSIAADDDVTPSPSAPSSPTRASISHGSTRRSSRLRMTSGGSDFSRYLRRPSSASRRHSVSSQHIPSIFSNTGVASTPGISAFEEPPEETNEDLFSPTGTVRRVGAPSGLAAISEGRPDSVTAPAPSINEKEPSRWAQLPLLVIAQYGLLSCHDSTHGQIFLSFIVTPYQSGGVGISPASYSLLVALMCIGQLIYQFYLFPRLGPPLGRFSHLQMFRLGSALFVPGYMLVPLLHLFASPTKADNGSFFVMTMMTLISAIRYCGGTFAYTSIMILINAMSPPHLIGLANGLAQSTVSCARFFGPALGGMIWSASINGNPGGYPKGFYACTAFALFQVIGSFFIR</sequence>
<evidence type="ECO:0008006" key="10">
    <source>
        <dbReference type="Google" id="ProtNLM"/>
    </source>
</evidence>
<feature type="transmembrane region" description="Helical" evidence="7">
    <location>
        <begin position="680"/>
        <end position="699"/>
    </location>
</feature>
<dbReference type="GeneID" id="25989757"/>
<dbReference type="GO" id="GO:0016020">
    <property type="term" value="C:membrane"/>
    <property type="evidence" value="ECO:0007669"/>
    <property type="project" value="UniProtKB-SubCell"/>
</dbReference>
<dbReference type="OrthoDB" id="10262656at2759"/>
<evidence type="ECO:0000256" key="3">
    <source>
        <dbReference type="ARBA" id="ARBA00022692"/>
    </source>
</evidence>
<reference evidence="8 9" key="1">
    <citation type="journal article" date="2012" name="Eukaryot. Cell">
        <title>Draft genome sequence of CBS 2479, the standard type strain of Trichosporon asahii.</title>
        <authorList>
            <person name="Yang R.Y."/>
            <person name="Li H.T."/>
            <person name="Zhu H."/>
            <person name="Zhou G.P."/>
            <person name="Wang M."/>
            <person name="Wang L."/>
        </authorList>
    </citation>
    <scope>NUCLEOTIDE SEQUENCE [LARGE SCALE GENOMIC DNA]</scope>
    <source>
        <strain evidence="9">ATCC 90039 / CBS 2479 / JCM 2466 / KCTC 7840 / NCYC 2677 / UAMH 7654</strain>
    </source>
</reference>
<dbReference type="KEGG" id="tasa:A1Q1_06245"/>
<keyword evidence="2" id="KW-0813">Transport</keyword>
<evidence type="ECO:0000256" key="5">
    <source>
        <dbReference type="ARBA" id="ARBA00023136"/>
    </source>
</evidence>
<keyword evidence="3 7" id="KW-0812">Transmembrane</keyword>
<dbReference type="SUPFAM" id="SSF103473">
    <property type="entry name" value="MFS general substrate transporter"/>
    <property type="match status" value="2"/>
</dbReference>
<comment type="caution">
    <text evidence="8">The sequence shown here is derived from an EMBL/GenBank/DDBJ whole genome shotgun (WGS) entry which is preliminary data.</text>
</comment>
<dbReference type="AlphaFoldDB" id="J5SES8"/>
<dbReference type="Proteomes" id="UP000002748">
    <property type="component" value="Unassembled WGS sequence"/>
</dbReference>
<feature type="transmembrane region" description="Helical" evidence="7">
    <location>
        <begin position="236"/>
        <end position="254"/>
    </location>
</feature>
<proteinExistence type="predicted"/>
<feature type="transmembrane region" description="Helical" evidence="7">
    <location>
        <begin position="277"/>
        <end position="300"/>
    </location>
</feature>
<feature type="compositionally biased region" description="Low complexity" evidence="6">
    <location>
        <begin position="503"/>
        <end position="528"/>
    </location>
</feature>
<dbReference type="PANTHER" id="PTHR23504:SF17">
    <property type="entry name" value="MAJOR FACILITATOR SUPERFAMILY (MFS) PROFILE DOMAIN-CONTAINING PROTEIN"/>
    <property type="match status" value="1"/>
</dbReference>
<feature type="compositionally biased region" description="Low complexity" evidence="6">
    <location>
        <begin position="1"/>
        <end position="17"/>
    </location>
</feature>
<dbReference type="InterPro" id="IPR036259">
    <property type="entry name" value="MFS_trans_sf"/>
</dbReference>
<evidence type="ECO:0000256" key="4">
    <source>
        <dbReference type="ARBA" id="ARBA00022989"/>
    </source>
</evidence>